<protein>
    <recommendedName>
        <fullName evidence="1">RDRP helical domain-containing protein</fullName>
    </recommendedName>
</protein>
<comment type="caution">
    <text evidence="2">The sequence shown here is derived from an EMBL/GenBank/DDBJ whole genome shotgun (WGS) entry which is preliminary data.</text>
</comment>
<dbReference type="Proteomes" id="UP000717996">
    <property type="component" value="Unassembled WGS sequence"/>
</dbReference>
<gene>
    <name evidence="2" type="ORF">G6F51_014542</name>
</gene>
<dbReference type="InterPro" id="IPR058751">
    <property type="entry name" value="RDRP_helical"/>
</dbReference>
<accession>A0A9P6XLZ6</accession>
<evidence type="ECO:0000313" key="2">
    <source>
        <dbReference type="EMBL" id="KAG1523186.1"/>
    </source>
</evidence>
<evidence type="ECO:0000259" key="1">
    <source>
        <dbReference type="Pfam" id="PF26252"/>
    </source>
</evidence>
<dbReference type="Pfam" id="PF26252">
    <property type="entry name" value="RdRP_helical"/>
    <property type="match status" value="1"/>
</dbReference>
<proteinExistence type="predicted"/>
<evidence type="ECO:0000313" key="3">
    <source>
        <dbReference type="Proteomes" id="UP000717996"/>
    </source>
</evidence>
<feature type="domain" description="RDRP helical" evidence="1">
    <location>
        <begin position="42"/>
        <end position="92"/>
    </location>
</feature>
<sequence>MALFDKEMQKAAEYNLVPRDPSKMKPTIKVTLASDLPRPLDHLNRLEYNFDFSVLYLLESVISYNLIDEHNLDQEFYSTIQALDASVVSLESV</sequence>
<name>A0A9P6XLZ6_RHIOR</name>
<dbReference type="EMBL" id="JAANIT010011711">
    <property type="protein sequence ID" value="KAG1523186.1"/>
    <property type="molecule type" value="Genomic_DNA"/>
</dbReference>
<dbReference type="AlphaFoldDB" id="A0A9P6XLZ6"/>
<organism evidence="2 3">
    <name type="scientific">Rhizopus oryzae</name>
    <name type="common">Mucormycosis agent</name>
    <name type="synonym">Rhizopus arrhizus var. delemar</name>
    <dbReference type="NCBI Taxonomy" id="64495"/>
    <lineage>
        <taxon>Eukaryota</taxon>
        <taxon>Fungi</taxon>
        <taxon>Fungi incertae sedis</taxon>
        <taxon>Mucoromycota</taxon>
        <taxon>Mucoromycotina</taxon>
        <taxon>Mucoromycetes</taxon>
        <taxon>Mucorales</taxon>
        <taxon>Mucorineae</taxon>
        <taxon>Rhizopodaceae</taxon>
        <taxon>Rhizopus</taxon>
    </lineage>
</organism>
<reference evidence="2" key="1">
    <citation type="journal article" date="2020" name="Microb. Genom.">
        <title>Genetic diversity of clinical and environmental Mucorales isolates obtained from an investigation of mucormycosis cases among solid organ transplant recipients.</title>
        <authorList>
            <person name="Nguyen M.H."/>
            <person name="Kaul D."/>
            <person name="Muto C."/>
            <person name="Cheng S.J."/>
            <person name="Richter R.A."/>
            <person name="Bruno V.M."/>
            <person name="Liu G."/>
            <person name="Beyhan S."/>
            <person name="Sundermann A.J."/>
            <person name="Mounaud S."/>
            <person name="Pasculle A.W."/>
            <person name="Nierman W.C."/>
            <person name="Driscoll E."/>
            <person name="Cumbie R."/>
            <person name="Clancy C.J."/>
            <person name="Dupont C.L."/>
        </authorList>
    </citation>
    <scope>NUCLEOTIDE SEQUENCE</scope>
    <source>
        <strain evidence="2">GL16</strain>
    </source>
</reference>